<dbReference type="AlphaFoldDB" id="A0A6A6WVX7"/>
<gene>
    <name evidence="1" type="ORF">K505DRAFT_329237</name>
</gene>
<evidence type="ECO:0000313" key="1">
    <source>
        <dbReference type="EMBL" id="KAF2788051.1"/>
    </source>
</evidence>
<sequence>MARRALGRVGAVWVCSKGAWRRAPDRRSEGAQQDFAQVVVLVAGGRAGLALALAEGGIIWLFRCSEGELPRAWRQAISPQWRYSRPRSLRPGQNCAKLSGPVGEWVLPGFGLLLCDGG</sequence>
<keyword evidence="2" id="KW-1185">Reference proteome</keyword>
<dbReference type="EMBL" id="MU002253">
    <property type="protein sequence ID" value="KAF2788051.1"/>
    <property type="molecule type" value="Genomic_DNA"/>
</dbReference>
<dbReference type="Proteomes" id="UP000799757">
    <property type="component" value="Unassembled WGS sequence"/>
</dbReference>
<name>A0A6A6WVX7_9PLEO</name>
<protein>
    <submittedName>
        <fullName evidence="1">Uncharacterized protein</fullName>
    </submittedName>
</protein>
<organism evidence="1 2">
    <name type="scientific">Melanomma pulvis-pyrius CBS 109.77</name>
    <dbReference type="NCBI Taxonomy" id="1314802"/>
    <lineage>
        <taxon>Eukaryota</taxon>
        <taxon>Fungi</taxon>
        <taxon>Dikarya</taxon>
        <taxon>Ascomycota</taxon>
        <taxon>Pezizomycotina</taxon>
        <taxon>Dothideomycetes</taxon>
        <taxon>Pleosporomycetidae</taxon>
        <taxon>Pleosporales</taxon>
        <taxon>Melanommataceae</taxon>
        <taxon>Melanomma</taxon>
    </lineage>
</organism>
<evidence type="ECO:0000313" key="2">
    <source>
        <dbReference type="Proteomes" id="UP000799757"/>
    </source>
</evidence>
<reference evidence="1" key="1">
    <citation type="journal article" date="2020" name="Stud. Mycol.">
        <title>101 Dothideomycetes genomes: a test case for predicting lifestyles and emergence of pathogens.</title>
        <authorList>
            <person name="Haridas S."/>
            <person name="Albert R."/>
            <person name="Binder M."/>
            <person name="Bloem J."/>
            <person name="Labutti K."/>
            <person name="Salamov A."/>
            <person name="Andreopoulos B."/>
            <person name="Baker S."/>
            <person name="Barry K."/>
            <person name="Bills G."/>
            <person name="Bluhm B."/>
            <person name="Cannon C."/>
            <person name="Castanera R."/>
            <person name="Culley D."/>
            <person name="Daum C."/>
            <person name="Ezra D."/>
            <person name="Gonzalez J."/>
            <person name="Henrissat B."/>
            <person name="Kuo A."/>
            <person name="Liang C."/>
            <person name="Lipzen A."/>
            <person name="Lutzoni F."/>
            <person name="Magnuson J."/>
            <person name="Mondo S."/>
            <person name="Nolan M."/>
            <person name="Ohm R."/>
            <person name="Pangilinan J."/>
            <person name="Park H.-J."/>
            <person name="Ramirez L."/>
            <person name="Alfaro M."/>
            <person name="Sun H."/>
            <person name="Tritt A."/>
            <person name="Yoshinaga Y."/>
            <person name="Zwiers L.-H."/>
            <person name="Turgeon B."/>
            <person name="Goodwin S."/>
            <person name="Spatafora J."/>
            <person name="Crous P."/>
            <person name="Grigoriev I."/>
        </authorList>
    </citation>
    <scope>NUCLEOTIDE SEQUENCE</scope>
    <source>
        <strain evidence="1">CBS 109.77</strain>
    </source>
</reference>
<proteinExistence type="predicted"/>
<accession>A0A6A6WVX7</accession>